<dbReference type="STRING" id="2082308.A0A2K1QFS7"/>
<evidence type="ECO:0000313" key="3">
    <source>
        <dbReference type="Proteomes" id="UP000243797"/>
    </source>
</evidence>
<proteinExistence type="predicted"/>
<sequence>MDLDQRSRMLTSRAGRIILLGDGGAEFHADADSADQDADMFDQSDDEEKDLESQVKKGQSEAASDRSQREETPGPEAAEKTKSSQQQAAESAKEGTGPGLAPEEPKMGAVSDGKPKES</sequence>
<dbReference type="AlphaFoldDB" id="A0A2K1QFS7"/>
<organism evidence="2 3">
    <name type="scientific">Sphaceloma murrayae</name>
    <dbReference type="NCBI Taxonomy" id="2082308"/>
    <lineage>
        <taxon>Eukaryota</taxon>
        <taxon>Fungi</taxon>
        <taxon>Dikarya</taxon>
        <taxon>Ascomycota</taxon>
        <taxon>Pezizomycotina</taxon>
        <taxon>Dothideomycetes</taxon>
        <taxon>Dothideomycetidae</taxon>
        <taxon>Myriangiales</taxon>
        <taxon>Elsinoaceae</taxon>
        <taxon>Sphaceloma</taxon>
    </lineage>
</organism>
<comment type="caution">
    <text evidence="2">The sequence shown here is derived from an EMBL/GenBank/DDBJ whole genome shotgun (WGS) entry which is preliminary data.</text>
</comment>
<protein>
    <submittedName>
        <fullName evidence="2">Uncharacterized protein</fullName>
    </submittedName>
</protein>
<dbReference type="Proteomes" id="UP000243797">
    <property type="component" value="Unassembled WGS sequence"/>
</dbReference>
<keyword evidence="3" id="KW-1185">Reference proteome</keyword>
<gene>
    <name evidence="2" type="ORF">CAC42_6539</name>
</gene>
<accession>A0A2K1QFS7</accession>
<dbReference type="EMBL" id="NKHZ01000088">
    <property type="protein sequence ID" value="PNS14026.1"/>
    <property type="molecule type" value="Genomic_DNA"/>
</dbReference>
<dbReference type="InParanoid" id="A0A2K1QFS7"/>
<name>A0A2K1QFS7_9PEZI</name>
<feature type="region of interest" description="Disordered" evidence="1">
    <location>
        <begin position="27"/>
        <end position="118"/>
    </location>
</feature>
<evidence type="ECO:0000313" key="2">
    <source>
        <dbReference type="EMBL" id="PNS14026.1"/>
    </source>
</evidence>
<feature type="compositionally biased region" description="Acidic residues" evidence="1">
    <location>
        <begin position="32"/>
        <end position="50"/>
    </location>
</feature>
<reference evidence="2 3" key="1">
    <citation type="submission" date="2017-06" db="EMBL/GenBank/DDBJ databases">
        <title>Draft genome sequence of a variant of Elsinoe murrayae.</title>
        <authorList>
            <person name="Cheng Q."/>
        </authorList>
    </citation>
    <scope>NUCLEOTIDE SEQUENCE [LARGE SCALE GENOMIC DNA]</scope>
    <source>
        <strain evidence="2 3">CQ-2017a</strain>
    </source>
</reference>
<evidence type="ECO:0000256" key="1">
    <source>
        <dbReference type="SAM" id="MobiDB-lite"/>
    </source>
</evidence>
<feature type="compositionally biased region" description="Basic and acidic residues" evidence="1">
    <location>
        <begin position="51"/>
        <end position="82"/>
    </location>
</feature>